<evidence type="ECO:0000313" key="1">
    <source>
        <dbReference type="EMBL" id="MDN4523180.1"/>
    </source>
</evidence>
<dbReference type="Proteomes" id="UP001172721">
    <property type="component" value="Unassembled WGS sequence"/>
</dbReference>
<evidence type="ECO:0000313" key="2">
    <source>
        <dbReference type="Proteomes" id="UP001172721"/>
    </source>
</evidence>
<keyword evidence="2" id="KW-1185">Reference proteome</keyword>
<name>A0ABT8HR00_9BACL</name>
<gene>
    <name evidence="1" type="ORF">QYB97_01775</name>
</gene>
<protein>
    <submittedName>
        <fullName evidence="1">Uncharacterized protein</fullName>
    </submittedName>
</protein>
<accession>A0ABT8HR00</accession>
<comment type="caution">
    <text evidence="1">The sequence shown here is derived from an EMBL/GenBank/DDBJ whole genome shotgun (WGS) entry which is preliminary data.</text>
</comment>
<dbReference type="EMBL" id="JAUHTR010000001">
    <property type="protein sequence ID" value="MDN4523180.1"/>
    <property type="molecule type" value="Genomic_DNA"/>
</dbReference>
<proteinExistence type="predicted"/>
<reference evidence="1" key="1">
    <citation type="submission" date="2023-07" db="EMBL/GenBank/DDBJ databases">
        <title>Fictibacillus sp. isolated from freshwater pond.</title>
        <authorList>
            <person name="Kirdat K."/>
            <person name="Bhat A."/>
            <person name="Mourya A."/>
            <person name="Yadav A."/>
        </authorList>
    </citation>
    <scope>NUCLEOTIDE SEQUENCE</scope>
    <source>
        <strain evidence="1">NE201</strain>
    </source>
</reference>
<dbReference type="RefSeq" id="WP_301164241.1">
    <property type="nucleotide sequence ID" value="NZ_JAUHTR010000001.1"/>
</dbReference>
<sequence>MKKTTLENFIDKFLVATAGHKAVYKQAINLAELAKRMDVSKSLISTNTKDEVIAKKLEEYGIKKFKKGKVVYFDFEQSNHQISSRIGGL</sequence>
<organism evidence="1 2">
    <name type="scientific">Fictibacillus fluitans</name>
    <dbReference type="NCBI Taxonomy" id="3058422"/>
    <lineage>
        <taxon>Bacteria</taxon>
        <taxon>Bacillati</taxon>
        <taxon>Bacillota</taxon>
        <taxon>Bacilli</taxon>
        <taxon>Bacillales</taxon>
        <taxon>Fictibacillaceae</taxon>
        <taxon>Fictibacillus</taxon>
    </lineage>
</organism>